<evidence type="ECO:0000259" key="5">
    <source>
        <dbReference type="Pfam" id="PF03160"/>
    </source>
</evidence>
<name>A0A517YED0_9BACT</name>
<dbReference type="RefSeq" id="WP_145091098.1">
    <property type="nucleotide sequence ID" value="NZ_CP036274.1"/>
</dbReference>
<feature type="domain" description="GEVED" evidence="6">
    <location>
        <begin position="3399"/>
        <end position="3473"/>
    </location>
</feature>
<dbReference type="InterPro" id="IPR003644">
    <property type="entry name" value="Calx_beta"/>
</dbReference>
<evidence type="ECO:0000256" key="2">
    <source>
        <dbReference type="ARBA" id="ARBA00022737"/>
    </source>
</evidence>
<dbReference type="Pfam" id="PF17164">
    <property type="entry name" value="DUF5122"/>
    <property type="match status" value="17"/>
</dbReference>
<keyword evidence="2" id="KW-0677">Repeat</keyword>
<evidence type="ECO:0000259" key="4">
    <source>
        <dbReference type="Pfam" id="PF01345"/>
    </source>
</evidence>
<dbReference type="PRINTS" id="PR00313">
    <property type="entry name" value="CABNDNGRPT"/>
</dbReference>
<dbReference type="PROSITE" id="PS00330">
    <property type="entry name" value="HEMOLYSIN_CALCIUM"/>
    <property type="match status" value="1"/>
</dbReference>
<evidence type="ECO:0000256" key="3">
    <source>
        <dbReference type="ARBA" id="ARBA00022837"/>
    </source>
</evidence>
<dbReference type="InterPro" id="IPR012334">
    <property type="entry name" value="Pectin_lyas_fold"/>
</dbReference>
<feature type="domain" description="DUF11" evidence="4">
    <location>
        <begin position="3195"/>
        <end position="3318"/>
    </location>
</feature>
<dbReference type="OrthoDB" id="292220at2"/>
<dbReference type="Pfam" id="PF03160">
    <property type="entry name" value="Calx-beta"/>
    <property type="match status" value="1"/>
</dbReference>
<organism evidence="7 8">
    <name type="scientific">Anatilimnocola aggregata</name>
    <dbReference type="NCBI Taxonomy" id="2528021"/>
    <lineage>
        <taxon>Bacteria</taxon>
        <taxon>Pseudomonadati</taxon>
        <taxon>Planctomycetota</taxon>
        <taxon>Planctomycetia</taxon>
        <taxon>Pirellulales</taxon>
        <taxon>Pirellulaceae</taxon>
        <taxon>Anatilimnocola</taxon>
    </lineage>
</organism>
<dbReference type="KEGG" id="aagg:ETAA8_36840"/>
<dbReference type="Pfam" id="PF01345">
    <property type="entry name" value="DUF11"/>
    <property type="match status" value="1"/>
</dbReference>
<dbReference type="Gene3D" id="2.160.20.10">
    <property type="entry name" value="Single-stranded right-handed beta-helix, Pectin lyase-like"/>
    <property type="match status" value="3"/>
</dbReference>
<dbReference type="GO" id="GO:0007154">
    <property type="term" value="P:cell communication"/>
    <property type="evidence" value="ECO:0007669"/>
    <property type="project" value="InterPro"/>
</dbReference>
<dbReference type="SUPFAM" id="SSF101908">
    <property type="entry name" value="Putative isomerase YbhE"/>
    <property type="match status" value="1"/>
</dbReference>
<dbReference type="Gene3D" id="2.60.40.2030">
    <property type="match status" value="1"/>
</dbReference>
<dbReference type="InterPro" id="IPR038081">
    <property type="entry name" value="CalX-like_sf"/>
</dbReference>
<keyword evidence="8" id="KW-1185">Reference proteome</keyword>
<protein>
    <submittedName>
        <fullName evidence="7">Bifunctional hemolysin/adenylate cyclase</fullName>
    </submittedName>
</protein>
<evidence type="ECO:0000259" key="6">
    <source>
        <dbReference type="Pfam" id="PF20009"/>
    </source>
</evidence>
<accession>A0A517YED0</accession>
<keyword evidence="1" id="KW-0732">Signal</keyword>
<dbReference type="InterPro" id="IPR018511">
    <property type="entry name" value="Hemolysin-typ_Ca-bd_CS"/>
</dbReference>
<dbReference type="Proteomes" id="UP000315017">
    <property type="component" value="Chromosome"/>
</dbReference>
<dbReference type="EMBL" id="CP036274">
    <property type="protein sequence ID" value="QDU28581.1"/>
    <property type="molecule type" value="Genomic_DNA"/>
</dbReference>
<dbReference type="Gene3D" id="2.150.10.10">
    <property type="entry name" value="Serralysin-like metalloprotease, C-terminal"/>
    <property type="match status" value="2"/>
</dbReference>
<sequence>MLRSTKTLWNRLFARKPSAAKSAPARRRAFLESLEERRVMAGSLDPTFGNGGIVLTDIGHDTDLSDDFSYAVTVQQADGKTIAAGYSYSPFTSGSTLARYNVDGSLDSSFGNLGRLVLPVNLSTIEDIELQSDGKIVIGGGDQVARLNSDGSLDTSFDTDGIATLPIFSINEIVIQNTGKIVLGGRAYDYSDSTGYDFALARLDIDGSLDTTFGAGAGYVTTDMGTTESSDDYDYLQGLALAPGDKLVAVGRGYDYDGSSYTYFWAVAQYDADGALDPAFSGDGKAEVLSDGSATSVVVTPSGAIAIAGYNYSSDFEVVQLTSAGALDPSFDSDGRVSIDFSGSDDRANTIRAQADGKLVLGGHAYSGAGYDFAVARLNANGSLDTSFSSDGKVTIDFGSTEDVGLALALSATDEITISGYTSLDVNTSYQRDFAVARLTVAGALDTSFDGDGLVTTNFGDLLNINTEDYAWAVTVQQADGKVIVAGRSYDGYVYGDRTAVARLNVDGSLDTTFATSGLLLLNSGEVRGVQLQADGKILLLTSNSQLIRLNANGSLDGTFGSGGFVSLSYAGSARDFVQQSDGKIVIGGRRYNSATHYDFALERRNPDGSLDTSFGGGAGYITTEMGITANANDYDYLQGLAVDSSDRLIAVGYGRDYDGSSNTYFGAAARYLPDGTLDTSFSSDGKAELFSSTSSSSDLRDVVVASTGEITIAANTGFDSFAVVRLTDAGLLDTGFDTDGIAVAAFDGYSGSIFALALQADGKVVASGYAYEVATNSIDFAVARFNPDGALDPSFSGDGTLTTDFSAQGDYAYGVAIAPTGEIVVAGHAYTNVSSGYGNNFGIARYTAAGLLDTTFDVDGKVLINFGLEAGGYTSDDQARSVAVQQADGKLIAVGYSYSPYFGGSTGIARYNTDGSLDSSFGTDGTLQLGYDDARAVAVQPDGKILLLTGYRLLRLNGDGSLDTSFGSGGVVVTNSYLAYSQGLVIQSTGKIVVGGYQYNYDAGASYDFALARFNTDGSLDTTFGGGDGSVLTDIGLGGSDHYDVLNGIALLPGDKVVAVGYGQDYDGSTDTYTFFAGVVQYTADGALDPTFSGDGKAEILPSTTSSRDARAVVVTPSGKIAIVLGMGNSDFAVAQLTSTGTLDSTFSGDGIATADFGSSDNARSLVALADGRLVVVGYSYVGSPLQQDFGIAIFNTDGSLDNTFSTDGQETTDFQGQDDEAYGAVVQADGNVVVVGRSYNPYLGYTSDFALARYLIGQGSTSVELDGSGNVLLTDIAGGDTDDQLTLSRDNNGTPGDLTDDFLVIHDPLNALAAGAGVIAIDANTVKIPFASITGNVTLETLAGNDTVTIDFTGGNPLPAGGLTFNGGAGGNDTLSFVGTGLASATLTHTDATSGSLLLDGKTLTYTGLDPILVTTPGANWVLEYTTDAAAVTLAADGANLKVTRAGVAEEVTINPAGLASLTIRTGTGADTIEFDSLPAAWSAAITIDGQGDADILNVNTADLTSTGSITLAGIETANLSRNITANVLSGTATTVNVDDAPSGQIQDGIAVAAVGATVNVAAGSYAESIVANQSVTLLGANSAVSPNTGVRGAESLISGTLNIANGSLGDYVVRGFQFSGSSVPLSTNNNVNVGTTNVTFERNLVQNSGQVALMTGFAGAVLNATIVDNNFSTSTSNAMQLTAGAGGVTTAEVTDNSITTTVFGGISTDALTNSSILRNSISGTAQQAIQIAGAASNVIVSQNTITNANTSNDANRGAIRLRPTSFTGPVIVSNNFISGSFNAISVPTAETIPAGLLSVTNNSLTLPSGGSFLVRNNGTGTLDASGNWFGTSTLAGVTAATSGTVDYTPYLNSGTDTDAGTPGFQGDFSNLTVHTAGTQAGAVGRVQEGVNLVTVGGTVNVLLGTYSDNVVINKSLTLDGAGPTTIIDGSVGGIPSSAITITGSGASAASRLIVKDLTIQGIQTNAIDIGSAVSFVTLENISANGTEGTTTGNYRRGVWIHGTGLVTDLLMDNLTLSGFYNGGIYVDAPTPVNGFTLINSELSNNRIGLHNYADVASTTNENNFTNVLIADNYIFNNAWKGLYFEKLNDAVIERNTIEDTGLGLPAPAVGNSNGNGNSGIELNLKFGDFSNIQILNNIFDNSGVRTGAGPNDVSGALAIKPRDIGSYAANPATLDDVLVQGNIFQNIPAPGRAILIGETGSTPTITPTNMLITENFLTDGTFPGIVNSTVGTVNAEKNWWGSNAAAVVAAGKTGPVDSDPWLALGDDTSGAFGYQPNTAVLSTLAGGTLVSGTGADDDISVTVSGSNYIVTVNSTVYTFDAIDSLVIEGGLGSDTLTVIGPIGKPVTFHGGGGTSDALRITATAQNATYTPDAAVTGNGTIDFGGSTVVFTGLEPIDFDFVGGTFTLLLPNANDSVDIANDTLIDGVTPALKISGSSGGVAFENARVRGAAIVIDTDTVAGVDDIEIVSASNSHLNTSLNITTGTEVGDAITVSGITTFSGTTTLNAPTINLNANVTNTVTGSTATTVNVNDAPSGQIQDGIAVAAVGATVNVAAGTYAENVTLAKQINLLGAQAGVDARGRVVGAPNPAVETIIAPASGVALDLQNGSNAAIINGIAFVGSVSGATGVVGNSSGTNTSLQFINNHVAVATGFTASAIYMNRPAVEATFDKNVFVAASGSSQAVFFDGPDAFYGLHFTNNNVTQAGTLGGTGVFVDGNRNVGTTGGVRAPLVSGNLIQNFALGFNAGQRSFDDAQIVENTFTGNTGGFAGGPLDSTIARNTFSNNSLYGLRLTAFGNTADSTRGAQNTTVSNNVFTNNGTTVDLVNGYGDIRIDDQFNGTQSTNVITNNSLSGPSFIFNRESNAEIINASGNWFGTSTLATISAGILGIAAANVDYTPYLTFGTDTAPAAPGFQGDFSNLTVHTAGAQTGTVPRIQEGVNLVTTGGTVVTEGGSYTGDVDTSSKSVTLVLGSGVATVTSNGDVLLDGNDTLAFTINGNTAGSYDQLIVNGLVTLGVAALDIAGTHTALPADVFTLIDNNLVDPVTGTFAALAGGSLVDVNGFNKQISYIRGTDGNDVVLFTPTIQFSQPTYTINENGTITAAVTLTRDTAEGSSGVQVTFPGTGTATPVDDYASTTIDVTMTTASQVVTMTIVNDLVSEGTETADLALAVVANAQIGSQSTATLNIVDNDIDLTVTKVGSVATVSAPGDVTYTVTVTNNGLTDANGIVLSDVLTLPTGVSVVSVSTLTGSTSPPAAPATTNYVWTVGSLAVGDSATLTVVVHVDSTALFSGDLISNTATVTASTEVRVVTGDDSDTEATSISAIDYGDAPAGYGVAGHQITGLRLGASVDAENSSQFSTGAVGDGADDNGVTLPSNLIRGMSANFVVNTSAIGKKLDAWIDFNLDGDFNDANERVATGLVLASTNNSLAVSVPDGVGEGTTYARFRISTAGISTPDGLALDGEVEDYAITLETPGTPGAEVLPDPENPGQFVLVITGTPVGSGTPGNGNDAIVVRAKNSIATVYIAPTVSIGSFPLSSFGRIVIFGRSGNDSIVIESTTVNPISKPSTIYGEEGNDSISGGSGPDIIIGGDGVDTMAGNAGDDTFVSGLGNDKIVGGAGIDKIVEMTGSAIVSATSIRVGLSADSYSQIERIELKGTTGLESFVFSGVTASVTIDGQGGGDTVSYTGDGNFVLTDALLTRTSGTTTATVNMNGIVSATLTGGSSTNKFTVTDWTKPLNVIGAGGTDTIESAGSTGFVLTPTLLQRPAKPNVTIGTIENAVLTSVTGAVDSTFTIDNWAGTAELKADGGVDTLKVTDNASSMTLSSTTLTRTGRGTIKHSGFEAAELKGGTSANTINASAFSGNLIIDGDAGNDTLTGGSGPTTLIGGIGNDKLTSGLGVSYLFGGAGNDTLTSGKGAAVLVGGDGNDTLKVGTAPAPGATGHAILIGGADVDKLTGGTGQDVLIDSATSIDDDALALAALLANWTAPGLYADRSAQIASDLFGALLPDNKVDTLAGGLTALDLFFANLTGTTSVKDKLTDLNKPTTEISNDNA</sequence>
<dbReference type="SUPFAM" id="SSF51126">
    <property type="entry name" value="Pectin lyase-like"/>
    <property type="match status" value="3"/>
</dbReference>
<dbReference type="Pfam" id="PF00353">
    <property type="entry name" value="HemolysinCabind"/>
    <property type="match status" value="5"/>
</dbReference>
<dbReference type="SUPFAM" id="SSF63829">
    <property type="entry name" value="Calcium-dependent phosphotriesterase"/>
    <property type="match status" value="2"/>
</dbReference>
<gene>
    <name evidence="7" type="primary">cya_4</name>
    <name evidence="7" type="ORF">ETAA8_36840</name>
</gene>
<dbReference type="InterPro" id="IPR011049">
    <property type="entry name" value="Serralysin-like_metalloprot_C"/>
</dbReference>
<proteinExistence type="predicted"/>
<dbReference type="Gene3D" id="2.80.10.50">
    <property type="match status" value="8"/>
</dbReference>
<feature type="domain" description="Calx-beta" evidence="5">
    <location>
        <begin position="3085"/>
        <end position="3193"/>
    </location>
</feature>
<dbReference type="InterPro" id="IPR001434">
    <property type="entry name" value="OmcB-like_DUF11"/>
</dbReference>
<dbReference type="InterPro" id="IPR013431">
    <property type="entry name" value="Delta_60_rpt"/>
</dbReference>
<evidence type="ECO:0000256" key="1">
    <source>
        <dbReference type="ARBA" id="ARBA00022729"/>
    </source>
</evidence>
<dbReference type="GO" id="GO:0005509">
    <property type="term" value="F:calcium ion binding"/>
    <property type="evidence" value="ECO:0007669"/>
    <property type="project" value="InterPro"/>
</dbReference>
<evidence type="ECO:0000313" key="8">
    <source>
        <dbReference type="Proteomes" id="UP000315017"/>
    </source>
</evidence>
<dbReference type="GO" id="GO:0016020">
    <property type="term" value="C:membrane"/>
    <property type="evidence" value="ECO:0007669"/>
    <property type="project" value="InterPro"/>
</dbReference>
<dbReference type="NCBIfam" id="TIGR02608">
    <property type="entry name" value="delta_60_rpt"/>
    <property type="match status" value="22"/>
</dbReference>
<dbReference type="InterPro" id="IPR006626">
    <property type="entry name" value="PbH1"/>
</dbReference>
<dbReference type="SMART" id="SM00710">
    <property type="entry name" value="PbH1"/>
    <property type="match status" value="22"/>
</dbReference>
<dbReference type="InterPro" id="IPR045474">
    <property type="entry name" value="GEVED"/>
</dbReference>
<reference evidence="7 8" key="1">
    <citation type="submission" date="2019-02" db="EMBL/GenBank/DDBJ databases">
        <title>Deep-cultivation of Planctomycetes and their phenomic and genomic characterization uncovers novel biology.</title>
        <authorList>
            <person name="Wiegand S."/>
            <person name="Jogler M."/>
            <person name="Boedeker C."/>
            <person name="Pinto D."/>
            <person name="Vollmers J."/>
            <person name="Rivas-Marin E."/>
            <person name="Kohn T."/>
            <person name="Peeters S.H."/>
            <person name="Heuer A."/>
            <person name="Rast P."/>
            <person name="Oberbeckmann S."/>
            <person name="Bunk B."/>
            <person name="Jeske O."/>
            <person name="Meyerdierks A."/>
            <person name="Storesund J.E."/>
            <person name="Kallscheuer N."/>
            <person name="Luecker S."/>
            <person name="Lage O.M."/>
            <person name="Pohl T."/>
            <person name="Merkel B.J."/>
            <person name="Hornburger P."/>
            <person name="Mueller R.-W."/>
            <person name="Bruemmer F."/>
            <person name="Labrenz M."/>
            <person name="Spormann A.M."/>
            <person name="Op den Camp H."/>
            <person name="Overmann J."/>
            <person name="Amann R."/>
            <person name="Jetten M.S.M."/>
            <person name="Mascher T."/>
            <person name="Medema M.H."/>
            <person name="Devos D.P."/>
            <person name="Kaster A.-K."/>
            <person name="Ovreas L."/>
            <person name="Rohde M."/>
            <person name="Galperin M.Y."/>
            <person name="Jogler C."/>
        </authorList>
    </citation>
    <scope>NUCLEOTIDE SEQUENCE [LARGE SCALE GENOMIC DNA]</scope>
    <source>
        <strain evidence="7 8">ETA_A8</strain>
    </source>
</reference>
<dbReference type="SUPFAM" id="SSF141072">
    <property type="entry name" value="CalX-like"/>
    <property type="match status" value="1"/>
</dbReference>
<dbReference type="InterPro" id="IPR001343">
    <property type="entry name" value="Hemolysn_Ca-bd"/>
</dbReference>
<keyword evidence="3" id="KW-0106">Calcium</keyword>
<dbReference type="SUPFAM" id="SSF51120">
    <property type="entry name" value="beta-Roll"/>
    <property type="match status" value="2"/>
</dbReference>
<dbReference type="Pfam" id="PF20009">
    <property type="entry name" value="GEVED"/>
    <property type="match status" value="1"/>
</dbReference>
<evidence type="ECO:0000313" key="7">
    <source>
        <dbReference type="EMBL" id="QDU28581.1"/>
    </source>
</evidence>
<dbReference type="InterPro" id="IPR011050">
    <property type="entry name" value="Pectin_lyase_fold/virulence"/>
</dbReference>